<sequence>MEVDKLIQLLKSHKSLNTSVRLGILLGLYYVKSAWFAQLLESTRLNKAELYQHLRVLEKEGYIKLEYIPTVRGKRLRASITQKGEEVAKEVLKLLNE</sequence>
<proteinExistence type="predicted"/>
<evidence type="ECO:0000313" key="3">
    <source>
        <dbReference type="Proteomes" id="UP000024332"/>
    </source>
</evidence>
<dbReference type="AlphaFoldDB" id="A0A031LUH0"/>
<dbReference type="OrthoDB" id="41119at2157"/>
<dbReference type="RefSeq" id="WP_048098437.1">
    <property type="nucleotide sequence ID" value="NZ_JFZT01000005.1"/>
</dbReference>
<dbReference type="PANTHER" id="PTHR37318:SF1">
    <property type="entry name" value="BSL7504 PROTEIN"/>
    <property type="match status" value="1"/>
</dbReference>
<protein>
    <recommendedName>
        <fullName evidence="1">Winged helix DNA-binding domain-containing protein</fullName>
    </recommendedName>
</protein>
<dbReference type="Pfam" id="PF13601">
    <property type="entry name" value="HTH_34"/>
    <property type="match status" value="1"/>
</dbReference>
<name>A0A031LUH0_9CREN</name>
<reference evidence="2 3" key="1">
    <citation type="submission" date="2014-03" db="EMBL/GenBank/DDBJ databases">
        <title>Draft genome sequence of the novel thermoacidophilic archaea Acidianus copahuensis ALE1 strain, isolated from Copahue volcanic area in Neuquen Argentina.</title>
        <authorList>
            <person name="Urbieta M.S."/>
            <person name="Rascovan N."/>
            <person name="Castro C."/>
            <person name="Revale S."/>
            <person name="Giaveno M.A."/>
            <person name="Vazquez M.P."/>
            <person name="Donati E.R."/>
        </authorList>
    </citation>
    <scope>NUCLEOTIDE SEQUENCE [LARGE SCALE GENOMIC DNA]</scope>
    <source>
        <strain evidence="2 3">ALE1</strain>
    </source>
</reference>
<accession>A0A031LUH0</accession>
<evidence type="ECO:0000259" key="1">
    <source>
        <dbReference type="Pfam" id="PF13601"/>
    </source>
</evidence>
<evidence type="ECO:0000313" key="2">
    <source>
        <dbReference type="EMBL" id="EZQ12027.1"/>
    </source>
</evidence>
<dbReference type="InterPro" id="IPR036388">
    <property type="entry name" value="WH-like_DNA-bd_sf"/>
</dbReference>
<dbReference type="Gene3D" id="1.10.10.10">
    <property type="entry name" value="Winged helix-like DNA-binding domain superfamily/Winged helix DNA-binding domain"/>
    <property type="match status" value="1"/>
</dbReference>
<gene>
    <name evidence="2" type="ORF">CM19_00175</name>
</gene>
<dbReference type="InterPro" id="IPR027395">
    <property type="entry name" value="WH_DNA-bd_dom"/>
</dbReference>
<dbReference type="SUPFAM" id="SSF46785">
    <property type="entry name" value="Winged helix' DNA-binding domain"/>
    <property type="match status" value="1"/>
</dbReference>
<keyword evidence="3" id="KW-1185">Reference proteome</keyword>
<feature type="domain" description="Winged helix DNA-binding" evidence="1">
    <location>
        <begin position="20"/>
        <end position="96"/>
    </location>
</feature>
<dbReference type="STRING" id="1160895.CM19_00175"/>
<comment type="caution">
    <text evidence="2">The sequence shown here is derived from an EMBL/GenBank/DDBJ whole genome shotgun (WGS) entry which is preliminary data.</text>
</comment>
<organism evidence="2 3">
    <name type="scientific">Candidatus Acidianus copahuensis</name>
    <dbReference type="NCBI Taxonomy" id="1160895"/>
    <lineage>
        <taxon>Archaea</taxon>
        <taxon>Thermoproteota</taxon>
        <taxon>Thermoprotei</taxon>
        <taxon>Sulfolobales</taxon>
        <taxon>Sulfolobaceae</taxon>
        <taxon>Acidianus</taxon>
    </lineage>
</organism>
<dbReference type="InterPro" id="IPR036390">
    <property type="entry name" value="WH_DNA-bd_sf"/>
</dbReference>
<dbReference type="Proteomes" id="UP000024332">
    <property type="component" value="Unassembled WGS sequence"/>
</dbReference>
<dbReference type="EMBL" id="JFZT01000005">
    <property type="protein sequence ID" value="EZQ12027.1"/>
    <property type="molecule type" value="Genomic_DNA"/>
</dbReference>
<dbReference type="PANTHER" id="PTHR37318">
    <property type="entry name" value="BSL7504 PROTEIN"/>
    <property type="match status" value="1"/>
</dbReference>